<protein>
    <submittedName>
        <fullName evidence="2">Uncharacterized protein</fullName>
    </submittedName>
</protein>
<name>A0AAN7H8H2_9PEZI</name>
<sequence length="67" mass="7610">MRPSFWTFAPVFMIVGVAAYHATPIILPRYCLWPPIMRPVLFFDISMNRTSVPVFTILVVAACHATQ</sequence>
<evidence type="ECO:0000256" key="1">
    <source>
        <dbReference type="SAM" id="Phobius"/>
    </source>
</evidence>
<feature type="transmembrane region" description="Helical" evidence="1">
    <location>
        <begin position="6"/>
        <end position="27"/>
    </location>
</feature>
<keyword evidence="3" id="KW-1185">Reference proteome</keyword>
<organism evidence="2 3">
    <name type="scientific">Podospora fimiseda</name>
    <dbReference type="NCBI Taxonomy" id="252190"/>
    <lineage>
        <taxon>Eukaryota</taxon>
        <taxon>Fungi</taxon>
        <taxon>Dikarya</taxon>
        <taxon>Ascomycota</taxon>
        <taxon>Pezizomycotina</taxon>
        <taxon>Sordariomycetes</taxon>
        <taxon>Sordariomycetidae</taxon>
        <taxon>Sordariales</taxon>
        <taxon>Podosporaceae</taxon>
        <taxon>Podospora</taxon>
    </lineage>
</organism>
<comment type="caution">
    <text evidence="2">The sequence shown here is derived from an EMBL/GenBank/DDBJ whole genome shotgun (WGS) entry which is preliminary data.</text>
</comment>
<dbReference type="AlphaFoldDB" id="A0AAN7H8H2"/>
<keyword evidence="1" id="KW-1133">Transmembrane helix</keyword>
<keyword evidence="1" id="KW-0812">Transmembrane</keyword>
<gene>
    <name evidence="2" type="ORF">QBC38DRAFT_463943</name>
</gene>
<proteinExistence type="predicted"/>
<dbReference type="EMBL" id="MU865288">
    <property type="protein sequence ID" value="KAK4232369.1"/>
    <property type="molecule type" value="Genomic_DNA"/>
</dbReference>
<evidence type="ECO:0000313" key="2">
    <source>
        <dbReference type="EMBL" id="KAK4232369.1"/>
    </source>
</evidence>
<evidence type="ECO:0000313" key="3">
    <source>
        <dbReference type="Proteomes" id="UP001301958"/>
    </source>
</evidence>
<reference evidence="2" key="2">
    <citation type="submission" date="2023-05" db="EMBL/GenBank/DDBJ databases">
        <authorList>
            <consortium name="Lawrence Berkeley National Laboratory"/>
            <person name="Steindorff A."/>
            <person name="Hensen N."/>
            <person name="Bonometti L."/>
            <person name="Westerberg I."/>
            <person name="Brannstrom I.O."/>
            <person name="Guillou S."/>
            <person name="Cros-Aarteil S."/>
            <person name="Calhoun S."/>
            <person name="Haridas S."/>
            <person name="Kuo A."/>
            <person name="Mondo S."/>
            <person name="Pangilinan J."/>
            <person name="Riley R."/>
            <person name="Labutti K."/>
            <person name="Andreopoulos B."/>
            <person name="Lipzen A."/>
            <person name="Chen C."/>
            <person name="Yanf M."/>
            <person name="Daum C."/>
            <person name="Ng V."/>
            <person name="Clum A."/>
            <person name="Ohm R."/>
            <person name="Martin F."/>
            <person name="Silar P."/>
            <person name="Natvig D."/>
            <person name="Lalanne C."/>
            <person name="Gautier V."/>
            <person name="Ament-Velasquez S.L."/>
            <person name="Kruys A."/>
            <person name="Hutchinson M.I."/>
            <person name="Powell A.J."/>
            <person name="Barry K."/>
            <person name="Miller A.N."/>
            <person name="Grigoriev I.V."/>
            <person name="Debuchy R."/>
            <person name="Gladieux P."/>
            <person name="Thoren M.H."/>
            <person name="Johannesson H."/>
        </authorList>
    </citation>
    <scope>NUCLEOTIDE SEQUENCE</scope>
    <source>
        <strain evidence="2">CBS 990.96</strain>
    </source>
</reference>
<keyword evidence="1" id="KW-0472">Membrane</keyword>
<dbReference type="Proteomes" id="UP001301958">
    <property type="component" value="Unassembled WGS sequence"/>
</dbReference>
<accession>A0AAN7H8H2</accession>
<reference evidence="2" key="1">
    <citation type="journal article" date="2023" name="Mol. Phylogenet. Evol.">
        <title>Genome-scale phylogeny and comparative genomics of the fungal order Sordariales.</title>
        <authorList>
            <person name="Hensen N."/>
            <person name="Bonometti L."/>
            <person name="Westerberg I."/>
            <person name="Brannstrom I.O."/>
            <person name="Guillou S."/>
            <person name="Cros-Aarteil S."/>
            <person name="Calhoun S."/>
            <person name="Haridas S."/>
            <person name="Kuo A."/>
            <person name="Mondo S."/>
            <person name="Pangilinan J."/>
            <person name="Riley R."/>
            <person name="LaButti K."/>
            <person name="Andreopoulos B."/>
            <person name="Lipzen A."/>
            <person name="Chen C."/>
            <person name="Yan M."/>
            <person name="Daum C."/>
            <person name="Ng V."/>
            <person name="Clum A."/>
            <person name="Steindorff A."/>
            <person name="Ohm R.A."/>
            <person name="Martin F."/>
            <person name="Silar P."/>
            <person name="Natvig D.O."/>
            <person name="Lalanne C."/>
            <person name="Gautier V."/>
            <person name="Ament-Velasquez S.L."/>
            <person name="Kruys A."/>
            <person name="Hutchinson M.I."/>
            <person name="Powell A.J."/>
            <person name="Barry K."/>
            <person name="Miller A.N."/>
            <person name="Grigoriev I.V."/>
            <person name="Debuchy R."/>
            <person name="Gladieux P."/>
            <person name="Hiltunen Thoren M."/>
            <person name="Johannesson H."/>
        </authorList>
    </citation>
    <scope>NUCLEOTIDE SEQUENCE</scope>
    <source>
        <strain evidence="2">CBS 990.96</strain>
    </source>
</reference>